<evidence type="ECO:0000256" key="2">
    <source>
        <dbReference type="ARBA" id="ARBA00009810"/>
    </source>
</evidence>
<dbReference type="NCBIfam" id="TIGR01783">
    <property type="entry name" value="TonB-siderophor"/>
    <property type="match status" value="1"/>
</dbReference>
<keyword evidence="12" id="KW-0732">Signal</keyword>
<sequence length="727" mass="80580">MIKKHSALGAVGMSLYVGAGLANAAADGEKSELEEVVVRATQFKFADAESALKMPLSLKDTPQSVKVITQDLLDFASITSFEDIYKVDASGGVSHARDGFPRNYYRGFLQQGINAIKVDGFRMTANIDMDLSPFERFEVVKGATSTLYGQNSISGTLNAISKAPTDEFGAELDLEYGSYEHRRVQADVHGPIDDAGRFSYRLVGAAQDNDSYLDVDGSRVRALAPTLKYQIDEDTSLTARVIYQKYVYSPSFGFGAQFIGTDDSDPDQLISSNFVVPRTPRDRSGGAPWNHTEKEATFAQTVLEHSFENSWQLRGNVQYQKVTGEADAFQTWNTDQAGDTFAYLYGREQENEVYAAEVNLFGDVEAFGRRHTLFFGADYAELNTDTLDFGQAGPAGFSIFHPDWSNVPVHRSAADYDSFTDSENRREISGVTAQILARPIDDLTISIGARYSRDQTRNRFRRGDVPELQDYAAIPYQAWTELKASEVTMQGGVTYALTPRLNIYGSYGETFEPRGGLLFSGGLAGPEEGKAYEVGVKGDALNGRMFYSAAVFDMRRTNIQQRDPAHPGFVLPLGTQRSRGVEVEFQGTVLPGWEVFGSVAWLEAEFIEGQYAGFQSANAPDFGLSLFTSYQFQEGSLRGVGVGAGVVRKSGMETFDAANYARPVAFDLGGFTEVDLRLFYDRDRWRYEIAATNLLDTKYYRSYSEAMWFGLQVNPPRQVIGSVSYRW</sequence>
<dbReference type="InterPro" id="IPR039426">
    <property type="entry name" value="TonB-dep_rcpt-like"/>
</dbReference>
<evidence type="ECO:0000256" key="3">
    <source>
        <dbReference type="ARBA" id="ARBA00022448"/>
    </source>
</evidence>
<dbReference type="PANTHER" id="PTHR32552:SF74">
    <property type="entry name" value="HYDROXAMATE SIDEROPHORE RECEPTOR FHUE"/>
    <property type="match status" value="1"/>
</dbReference>
<keyword evidence="16" id="KW-1185">Reference proteome</keyword>
<evidence type="ECO:0000256" key="1">
    <source>
        <dbReference type="ARBA" id="ARBA00004571"/>
    </source>
</evidence>
<dbReference type="Pfam" id="PF07715">
    <property type="entry name" value="Plug"/>
    <property type="match status" value="1"/>
</dbReference>
<keyword evidence="5 10" id="KW-0812">Transmembrane</keyword>
<dbReference type="PROSITE" id="PS52016">
    <property type="entry name" value="TONB_DEPENDENT_REC_3"/>
    <property type="match status" value="1"/>
</dbReference>
<evidence type="ECO:0000256" key="10">
    <source>
        <dbReference type="PROSITE-ProRule" id="PRU01360"/>
    </source>
</evidence>
<evidence type="ECO:0000313" key="16">
    <source>
        <dbReference type="Proteomes" id="UP001595904"/>
    </source>
</evidence>
<evidence type="ECO:0000256" key="8">
    <source>
        <dbReference type="ARBA" id="ARBA00023170"/>
    </source>
</evidence>
<feature type="chain" id="PRO_5045534720" evidence="12">
    <location>
        <begin position="25"/>
        <end position="727"/>
    </location>
</feature>
<feature type="signal peptide" evidence="12">
    <location>
        <begin position="1"/>
        <end position="24"/>
    </location>
</feature>
<dbReference type="Proteomes" id="UP001595904">
    <property type="component" value="Unassembled WGS sequence"/>
</dbReference>
<keyword evidence="7 10" id="KW-0472">Membrane</keyword>
<dbReference type="Gene3D" id="2.40.170.20">
    <property type="entry name" value="TonB-dependent receptor, beta-barrel domain"/>
    <property type="match status" value="1"/>
</dbReference>
<evidence type="ECO:0000259" key="13">
    <source>
        <dbReference type="Pfam" id="PF00593"/>
    </source>
</evidence>
<dbReference type="CDD" id="cd01347">
    <property type="entry name" value="ligand_gated_channel"/>
    <property type="match status" value="1"/>
</dbReference>
<dbReference type="InterPro" id="IPR036942">
    <property type="entry name" value="Beta-barrel_TonB_sf"/>
</dbReference>
<keyword evidence="6 11" id="KW-0798">TonB box</keyword>
<evidence type="ECO:0000256" key="4">
    <source>
        <dbReference type="ARBA" id="ARBA00022452"/>
    </source>
</evidence>
<evidence type="ECO:0000256" key="6">
    <source>
        <dbReference type="ARBA" id="ARBA00023077"/>
    </source>
</evidence>
<evidence type="ECO:0000256" key="7">
    <source>
        <dbReference type="ARBA" id="ARBA00023136"/>
    </source>
</evidence>
<dbReference type="InterPro" id="IPR000531">
    <property type="entry name" value="Beta-barrel_TonB"/>
</dbReference>
<evidence type="ECO:0000256" key="9">
    <source>
        <dbReference type="ARBA" id="ARBA00023237"/>
    </source>
</evidence>
<feature type="domain" description="TonB-dependent receptor plug" evidence="14">
    <location>
        <begin position="58"/>
        <end position="156"/>
    </location>
</feature>
<dbReference type="PANTHER" id="PTHR32552">
    <property type="entry name" value="FERRICHROME IRON RECEPTOR-RELATED"/>
    <property type="match status" value="1"/>
</dbReference>
<dbReference type="RefSeq" id="WP_380602718.1">
    <property type="nucleotide sequence ID" value="NZ_JBHSDU010000014.1"/>
</dbReference>
<accession>A0ABV8T2I7</accession>
<dbReference type="SUPFAM" id="SSF56935">
    <property type="entry name" value="Porins"/>
    <property type="match status" value="1"/>
</dbReference>
<comment type="caution">
    <text evidence="15">The sequence shown here is derived from an EMBL/GenBank/DDBJ whole genome shotgun (WGS) entry which is preliminary data.</text>
</comment>
<evidence type="ECO:0000256" key="11">
    <source>
        <dbReference type="RuleBase" id="RU003357"/>
    </source>
</evidence>
<evidence type="ECO:0000259" key="14">
    <source>
        <dbReference type="Pfam" id="PF07715"/>
    </source>
</evidence>
<dbReference type="Gene3D" id="2.170.130.10">
    <property type="entry name" value="TonB-dependent receptor, plug domain"/>
    <property type="match status" value="1"/>
</dbReference>
<dbReference type="InterPro" id="IPR012910">
    <property type="entry name" value="Plug_dom"/>
</dbReference>
<protein>
    <submittedName>
        <fullName evidence="15">TonB-dependent siderophore receptor</fullName>
    </submittedName>
</protein>
<reference evidence="16" key="1">
    <citation type="journal article" date="2019" name="Int. J. Syst. Evol. Microbiol.">
        <title>The Global Catalogue of Microorganisms (GCM) 10K type strain sequencing project: providing services to taxonomists for standard genome sequencing and annotation.</title>
        <authorList>
            <consortium name="The Broad Institute Genomics Platform"/>
            <consortium name="The Broad Institute Genome Sequencing Center for Infectious Disease"/>
            <person name="Wu L."/>
            <person name="Ma J."/>
        </authorList>
    </citation>
    <scope>NUCLEOTIDE SEQUENCE [LARGE SCALE GENOMIC DNA]</scope>
    <source>
        <strain evidence="16">CGMCC 1.10759</strain>
    </source>
</reference>
<evidence type="ECO:0000256" key="12">
    <source>
        <dbReference type="SAM" id="SignalP"/>
    </source>
</evidence>
<name>A0ABV8T2I7_9GAMM</name>
<keyword evidence="4 10" id="KW-1134">Transmembrane beta strand</keyword>
<organism evidence="15 16">
    <name type="scientific">Steroidobacter flavus</name>
    <dbReference type="NCBI Taxonomy" id="1842136"/>
    <lineage>
        <taxon>Bacteria</taxon>
        <taxon>Pseudomonadati</taxon>
        <taxon>Pseudomonadota</taxon>
        <taxon>Gammaproteobacteria</taxon>
        <taxon>Steroidobacterales</taxon>
        <taxon>Steroidobacteraceae</taxon>
        <taxon>Steroidobacter</taxon>
    </lineage>
</organism>
<keyword evidence="9 10" id="KW-0998">Cell outer membrane</keyword>
<keyword evidence="8 15" id="KW-0675">Receptor</keyword>
<dbReference type="Pfam" id="PF00593">
    <property type="entry name" value="TonB_dep_Rec_b-barrel"/>
    <property type="match status" value="1"/>
</dbReference>
<feature type="domain" description="TonB-dependent receptor-like beta-barrel" evidence="13">
    <location>
        <begin position="231"/>
        <end position="694"/>
    </location>
</feature>
<dbReference type="InterPro" id="IPR037066">
    <property type="entry name" value="Plug_dom_sf"/>
</dbReference>
<keyword evidence="3 10" id="KW-0813">Transport</keyword>
<comment type="similarity">
    <text evidence="2 10 11">Belongs to the TonB-dependent receptor family.</text>
</comment>
<dbReference type="InterPro" id="IPR010105">
    <property type="entry name" value="TonB_sidphr_rcpt"/>
</dbReference>
<comment type="subcellular location">
    <subcellularLocation>
        <location evidence="1 10">Cell outer membrane</location>
        <topology evidence="1 10">Multi-pass membrane protein</topology>
    </subcellularLocation>
</comment>
<gene>
    <name evidence="15" type="ORF">ACFPN2_27770</name>
</gene>
<evidence type="ECO:0000313" key="15">
    <source>
        <dbReference type="EMBL" id="MFC4312914.1"/>
    </source>
</evidence>
<dbReference type="EMBL" id="JBHSDU010000014">
    <property type="protein sequence ID" value="MFC4312914.1"/>
    <property type="molecule type" value="Genomic_DNA"/>
</dbReference>
<proteinExistence type="inferred from homology"/>
<evidence type="ECO:0000256" key="5">
    <source>
        <dbReference type="ARBA" id="ARBA00022692"/>
    </source>
</evidence>